<dbReference type="EMBL" id="JBHLZU010000005">
    <property type="protein sequence ID" value="MFB9903648.1"/>
    <property type="molecule type" value="Genomic_DNA"/>
</dbReference>
<organism evidence="1 2">
    <name type="scientific">Allokutzneria oryzae</name>
    <dbReference type="NCBI Taxonomy" id="1378989"/>
    <lineage>
        <taxon>Bacteria</taxon>
        <taxon>Bacillati</taxon>
        <taxon>Actinomycetota</taxon>
        <taxon>Actinomycetes</taxon>
        <taxon>Pseudonocardiales</taxon>
        <taxon>Pseudonocardiaceae</taxon>
        <taxon>Allokutzneria</taxon>
    </lineage>
</organism>
<evidence type="ECO:0008006" key="3">
    <source>
        <dbReference type="Google" id="ProtNLM"/>
    </source>
</evidence>
<evidence type="ECO:0000313" key="1">
    <source>
        <dbReference type="EMBL" id="MFB9903648.1"/>
    </source>
</evidence>
<dbReference type="Proteomes" id="UP001589693">
    <property type="component" value="Unassembled WGS sequence"/>
</dbReference>
<gene>
    <name evidence="1" type="ORF">ACFFQA_06840</name>
</gene>
<accession>A0ABV5ZS00</accession>
<sequence length="43" mass="4352">MVLHHFRTKNALEPALAAASGQPRAATRVYLSAASGAVTATGS</sequence>
<comment type="caution">
    <text evidence="1">The sequence shown here is derived from an EMBL/GenBank/DDBJ whole genome shotgun (WGS) entry which is preliminary data.</text>
</comment>
<protein>
    <recommendedName>
        <fullName evidence="3">TetR family transcriptional regulator</fullName>
    </recommendedName>
</protein>
<evidence type="ECO:0000313" key="2">
    <source>
        <dbReference type="Proteomes" id="UP001589693"/>
    </source>
</evidence>
<reference evidence="1 2" key="1">
    <citation type="submission" date="2024-09" db="EMBL/GenBank/DDBJ databases">
        <authorList>
            <person name="Sun Q."/>
            <person name="Mori K."/>
        </authorList>
    </citation>
    <scope>NUCLEOTIDE SEQUENCE [LARGE SCALE GENOMIC DNA]</scope>
    <source>
        <strain evidence="1 2">TBRC 7907</strain>
    </source>
</reference>
<name>A0ABV5ZS00_9PSEU</name>
<dbReference type="RefSeq" id="WP_377850791.1">
    <property type="nucleotide sequence ID" value="NZ_JBHLZU010000005.1"/>
</dbReference>
<keyword evidence="2" id="KW-1185">Reference proteome</keyword>
<proteinExistence type="predicted"/>